<sequence length="63" mass="7159">MNGDRRRHAYRTEPRAHRLDPRRESRLSLALILLMGFATVSVMATTQVQSAWSTGPVPTDSHR</sequence>
<gene>
    <name evidence="2" type="ORF">MAE02_29840</name>
</gene>
<evidence type="ECO:0000313" key="3">
    <source>
        <dbReference type="Proteomes" id="UP000321085"/>
    </source>
</evidence>
<evidence type="ECO:0000256" key="1">
    <source>
        <dbReference type="SAM" id="MobiDB-lite"/>
    </source>
</evidence>
<feature type="region of interest" description="Disordered" evidence="1">
    <location>
        <begin position="1"/>
        <end position="22"/>
    </location>
</feature>
<name>A0A512BTH3_9HYPH</name>
<accession>A0A512BTH3</accession>
<dbReference type="OrthoDB" id="8020692at2"/>
<dbReference type="AlphaFoldDB" id="A0A512BTH3"/>
<dbReference type="Proteomes" id="UP000321085">
    <property type="component" value="Unassembled WGS sequence"/>
</dbReference>
<dbReference type="EMBL" id="BJYU01000039">
    <property type="protein sequence ID" value="GEO15288.1"/>
    <property type="molecule type" value="Genomic_DNA"/>
</dbReference>
<organism evidence="2 3">
    <name type="scientific">Microvirga aerophila</name>
    <dbReference type="NCBI Taxonomy" id="670291"/>
    <lineage>
        <taxon>Bacteria</taxon>
        <taxon>Pseudomonadati</taxon>
        <taxon>Pseudomonadota</taxon>
        <taxon>Alphaproteobacteria</taxon>
        <taxon>Hyphomicrobiales</taxon>
        <taxon>Methylobacteriaceae</taxon>
        <taxon>Microvirga</taxon>
    </lineage>
</organism>
<proteinExistence type="predicted"/>
<feature type="compositionally biased region" description="Basic and acidic residues" evidence="1">
    <location>
        <begin position="10"/>
        <end position="22"/>
    </location>
</feature>
<keyword evidence="3" id="KW-1185">Reference proteome</keyword>
<comment type="caution">
    <text evidence="2">The sequence shown here is derived from an EMBL/GenBank/DDBJ whole genome shotgun (WGS) entry which is preliminary data.</text>
</comment>
<reference evidence="2 3" key="1">
    <citation type="submission" date="2019-07" db="EMBL/GenBank/DDBJ databases">
        <title>Whole genome shotgun sequence of Microvirga aerophila NBRC 106136.</title>
        <authorList>
            <person name="Hosoyama A."/>
            <person name="Uohara A."/>
            <person name="Ohji S."/>
            <person name="Ichikawa N."/>
        </authorList>
    </citation>
    <scope>NUCLEOTIDE SEQUENCE [LARGE SCALE GENOMIC DNA]</scope>
    <source>
        <strain evidence="2 3">NBRC 106136</strain>
    </source>
</reference>
<evidence type="ECO:0000313" key="2">
    <source>
        <dbReference type="EMBL" id="GEO15288.1"/>
    </source>
</evidence>
<protein>
    <submittedName>
        <fullName evidence="2">Uncharacterized protein</fullName>
    </submittedName>
</protein>